<dbReference type="EMBL" id="JBHUMM010000042">
    <property type="protein sequence ID" value="MFD2672592.1"/>
    <property type="molecule type" value="Genomic_DNA"/>
</dbReference>
<feature type="domain" description="Serine aminopeptidase S33" evidence="2">
    <location>
        <begin position="30"/>
        <end position="147"/>
    </location>
</feature>
<dbReference type="PANTHER" id="PTHR22946:SF9">
    <property type="entry name" value="POLYKETIDE TRANSFERASE AF380"/>
    <property type="match status" value="1"/>
</dbReference>
<comment type="caution">
    <text evidence="3">The sequence shown here is derived from an EMBL/GenBank/DDBJ whole genome shotgun (WGS) entry which is preliminary data.</text>
</comment>
<evidence type="ECO:0000259" key="2">
    <source>
        <dbReference type="Pfam" id="PF12146"/>
    </source>
</evidence>
<dbReference type="PANTHER" id="PTHR22946">
    <property type="entry name" value="DIENELACTONE HYDROLASE DOMAIN-CONTAINING PROTEIN-RELATED"/>
    <property type="match status" value="1"/>
</dbReference>
<keyword evidence="4" id="KW-1185">Reference proteome</keyword>
<dbReference type="GO" id="GO:0016787">
    <property type="term" value="F:hydrolase activity"/>
    <property type="evidence" value="ECO:0007669"/>
    <property type="project" value="UniProtKB-KW"/>
</dbReference>
<dbReference type="InterPro" id="IPR022742">
    <property type="entry name" value="Hydrolase_4"/>
</dbReference>
<keyword evidence="1 3" id="KW-0378">Hydrolase</keyword>
<sequence>MMTPTQCTHSGRTLRGMIHQPKTSSTDQTSPVVIMFHGFTGHKGENQFLFRQFADYLDTHGIGCVRFDFNGSGDSDGTFAEMTVSREIEDGLAIVDHTKQMDWVDPDRIYLLGFSLGGVVASQVASRTSGLAKLCLWSPAGTFNEKAARYHRELPAQADGSREMGGLVLGAAFFEDLQAWDVTHGIEAYPGPVRMIHGEADDVVPAHQAAARYQAAYGDRVSVTLMPDADHVYSNRIWREKLFTLSVQFIQDQT</sequence>
<dbReference type="RefSeq" id="WP_379930155.1">
    <property type="nucleotide sequence ID" value="NZ_JBHUMM010000042.1"/>
</dbReference>
<name>A0ABW5RC99_9BACL</name>
<dbReference type="SUPFAM" id="SSF53474">
    <property type="entry name" value="alpha/beta-Hydrolases"/>
    <property type="match status" value="1"/>
</dbReference>
<dbReference type="InterPro" id="IPR029058">
    <property type="entry name" value="AB_hydrolase_fold"/>
</dbReference>
<accession>A0ABW5RC99</accession>
<protein>
    <submittedName>
        <fullName evidence="3">Alpha/beta hydrolase</fullName>
    </submittedName>
</protein>
<evidence type="ECO:0000313" key="4">
    <source>
        <dbReference type="Proteomes" id="UP001597497"/>
    </source>
</evidence>
<gene>
    <name evidence="3" type="ORF">ACFSUC_13570</name>
</gene>
<evidence type="ECO:0000313" key="3">
    <source>
        <dbReference type="EMBL" id="MFD2672592.1"/>
    </source>
</evidence>
<dbReference type="InterPro" id="IPR050261">
    <property type="entry name" value="FrsA_esterase"/>
</dbReference>
<dbReference type="Proteomes" id="UP001597497">
    <property type="component" value="Unassembled WGS sequence"/>
</dbReference>
<proteinExistence type="predicted"/>
<reference evidence="4" key="1">
    <citation type="journal article" date="2019" name="Int. J. Syst. Evol. Microbiol.">
        <title>The Global Catalogue of Microorganisms (GCM) 10K type strain sequencing project: providing services to taxonomists for standard genome sequencing and annotation.</title>
        <authorList>
            <consortium name="The Broad Institute Genomics Platform"/>
            <consortium name="The Broad Institute Genome Sequencing Center for Infectious Disease"/>
            <person name="Wu L."/>
            <person name="Ma J."/>
        </authorList>
    </citation>
    <scope>NUCLEOTIDE SEQUENCE [LARGE SCALE GENOMIC DNA]</scope>
    <source>
        <strain evidence="4">KCTC 33676</strain>
    </source>
</reference>
<evidence type="ECO:0000256" key="1">
    <source>
        <dbReference type="ARBA" id="ARBA00022801"/>
    </source>
</evidence>
<dbReference type="Gene3D" id="3.40.50.1820">
    <property type="entry name" value="alpha/beta hydrolase"/>
    <property type="match status" value="1"/>
</dbReference>
<dbReference type="Pfam" id="PF12146">
    <property type="entry name" value="Hydrolase_4"/>
    <property type="match status" value="1"/>
</dbReference>
<organism evidence="3 4">
    <name type="scientific">Marinicrinis sediminis</name>
    <dbReference type="NCBI Taxonomy" id="1652465"/>
    <lineage>
        <taxon>Bacteria</taxon>
        <taxon>Bacillati</taxon>
        <taxon>Bacillota</taxon>
        <taxon>Bacilli</taxon>
        <taxon>Bacillales</taxon>
        <taxon>Paenibacillaceae</taxon>
    </lineage>
</organism>